<organism evidence="10 11">
    <name type="scientific">Mesobacillus selenatarsenatis</name>
    <dbReference type="NCBI Taxonomy" id="388741"/>
    <lineage>
        <taxon>Bacteria</taxon>
        <taxon>Bacillati</taxon>
        <taxon>Bacillota</taxon>
        <taxon>Bacilli</taxon>
        <taxon>Bacillales</taxon>
        <taxon>Bacillaceae</taxon>
        <taxon>Mesobacillus</taxon>
    </lineage>
</organism>
<comment type="subcellular location">
    <subcellularLocation>
        <location evidence="1">Cell membrane</location>
        <topology evidence="1">Multi-pass membrane protein</topology>
    </subcellularLocation>
</comment>
<evidence type="ECO:0000256" key="5">
    <source>
        <dbReference type="ARBA" id="ARBA00022692"/>
    </source>
</evidence>
<accession>A0A846TLI6</accession>
<evidence type="ECO:0000313" key="10">
    <source>
        <dbReference type="EMBL" id="NKE06482.1"/>
    </source>
</evidence>
<name>A0A846TLI6_9BACI</name>
<dbReference type="InterPro" id="IPR051449">
    <property type="entry name" value="ABC-2_transporter_component"/>
</dbReference>
<dbReference type="InterPro" id="IPR013525">
    <property type="entry name" value="ABC2_TM"/>
</dbReference>
<feature type="transmembrane region" description="Helical" evidence="8">
    <location>
        <begin position="186"/>
        <end position="208"/>
    </location>
</feature>
<evidence type="ECO:0000256" key="2">
    <source>
        <dbReference type="ARBA" id="ARBA00007783"/>
    </source>
</evidence>
<feature type="transmembrane region" description="Helical" evidence="8">
    <location>
        <begin position="229"/>
        <end position="257"/>
    </location>
</feature>
<protein>
    <submittedName>
        <fullName evidence="10">ABC transporter permease</fullName>
    </submittedName>
</protein>
<dbReference type="InterPro" id="IPR047817">
    <property type="entry name" value="ABC2_TM_bact-type"/>
</dbReference>
<dbReference type="GO" id="GO:0140359">
    <property type="term" value="F:ABC-type transporter activity"/>
    <property type="evidence" value="ECO:0007669"/>
    <property type="project" value="InterPro"/>
</dbReference>
<feature type="domain" description="ABC transmembrane type-2" evidence="9">
    <location>
        <begin position="151"/>
        <end position="376"/>
    </location>
</feature>
<dbReference type="PANTHER" id="PTHR30294:SF45">
    <property type="entry name" value="LINEARMYCIN RESISTANCE PERMEASE PROTEIN LNRN"/>
    <property type="match status" value="1"/>
</dbReference>
<evidence type="ECO:0000256" key="3">
    <source>
        <dbReference type="ARBA" id="ARBA00022448"/>
    </source>
</evidence>
<feature type="transmembrane region" description="Helical" evidence="8">
    <location>
        <begin position="296"/>
        <end position="315"/>
    </location>
</feature>
<comment type="caution">
    <text evidence="10">The sequence shown here is derived from an EMBL/GenBank/DDBJ whole genome shotgun (WGS) entry which is preliminary data.</text>
</comment>
<keyword evidence="4" id="KW-1003">Cell membrane</keyword>
<evidence type="ECO:0000256" key="4">
    <source>
        <dbReference type="ARBA" id="ARBA00022475"/>
    </source>
</evidence>
<evidence type="ECO:0000256" key="1">
    <source>
        <dbReference type="ARBA" id="ARBA00004651"/>
    </source>
</evidence>
<dbReference type="PANTHER" id="PTHR30294">
    <property type="entry name" value="MEMBRANE COMPONENT OF ABC TRANSPORTER YHHJ-RELATED"/>
    <property type="match status" value="1"/>
</dbReference>
<feature type="transmembrane region" description="Helical" evidence="8">
    <location>
        <begin position="21"/>
        <end position="39"/>
    </location>
</feature>
<comment type="similarity">
    <text evidence="2">Belongs to the ABC-2 integral membrane protein family.</text>
</comment>
<dbReference type="EMBL" id="JAAVUM010000009">
    <property type="protein sequence ID" value="NKE06482.1"/>
    <property type="molecule type" value="Genomic_DNA"/>
</dbReference>
<dbReference type="RefSeq" id="WP_167832900.1">
    <property type="nucleotide sequence ID" value="NZ_JAAVUM010000009.1"/>
</dbReference>
<keyword evidence="5 8" id="KW-0812">Transmembrane</keyword>
<feature type="transmembrane region" description="Helical" evidence="8">
    <location>
        <begin position="263"/>
        <end position="284"/>
    </location>
</feature>
<dbReference type="Pfam" id="PF12698">
    <property type="entry name" value="ABC2_membrane_3"/>
    <property type="match status" value="1"/>
</dbReference>
<evidence type="ECO:0000256" key="8">
    <source>
        <dbReference type="SAM" id="Phobius"/>
    </source>
</evidence>
<dbReference type="Proteomes" id="UP000587942">
    <property type="component" value="Unassembled WGS sequence"/>
</dbReference>
<reference evidence="10 11" key="1">
    <citation type="submission" date="2020-03" db="EMBL/GenBank/DDBJ databases">
        <authorList>
            <person name="Sun Q."/>
        </authorList>
    </citation>
    <scope>NUCLEOTIDE SEQUENCE [LARGE SCALE GENOMIC DNA]</scope>
    <source>
        <strain evidence="10 11">KACC 21451</strain>
    </source>
</reference>
<dbReference type="AlphaFoldDB" id="A0A846TLI6"/>
<keyword evidence="7 8" id="KW-0472">Membrane</keyword>
<feature type="transmembrane region" description="Helical" evidence="8">
    <location>
        <begin position="350"/>
        <end position="370"/>
    </location>
</feature>
<sequence length="376" mass="41551">MRKVLPIAFLHLKTLFKTPSAIILMFVMPIFFSIIFGGIGSEGASGDKPVVMMAAKNDESYSRILDLVSSNRQYIWLKTDEKQAREAVENQEAIAAVLIADSIVQSHEQKKPLFQIVVQRKTQEYLALSSYVEGVGRTVIQALEMAPGQDPEPFNAILEKASAREPVDISSKVIQKEKSTTGSVGMLAIGFTIMFMMFGISGAASTILDEKVGGTWQRLLTSPTTKAQVMTGYLFSYFLMGAIQLTVLMIVMFVIYGSMWGNLFYFIPFAALVIITIVGFGLMMASIVKTRQQASALSAVLIVSTCMLGGVYWPIEIVPEFMQQIAKVVPQSWMITGFREIVSGSLYFPALRNSTAVLLVSSILFFTIGLKRMKYE</sequence>
<evidence type="ECO:0000259" key="9">
    <source>
        <dbReference type="PROSITE" id="PS51012"/>
    </source>
</evidence>
<evidence type="ECO:0000313" key="11">
    <source>
        <dbReference type="Proteomes" id="UP000587942"/>
    </source>
</evidence>
<gene>
    <name evidence="10" type="ORF">GWK17_13560</name>
</gene>
<dbReference type="PROSITE" id="PS51012">
    <property type="entry name" value="ABC_TM2"/>
    <property type="match status" value="1"/>
</dbReference>
<evidence type="ECO:0000256" key="7">
    <source>
        <dbReference type="ARBA" id="ARBA00023136"/>
    </source>
</evidence>
<dbReference type="GO" id="GO:0005886">
    <property type="term" value="C:plasma membrane"/>
    <property type="evidence" value="ECO:0007669"/>
    <property type="project" value="UniProtKB-SubCell"/>
</dbReference>
<keyword evidence="6 8" id="KW-1133">Transmembrane helix</keyword>
<keyword evidence="3" id="KW-0813">Transport</keyword>
<proteinExistence type="inferred from homology"/>
<evidence type="ECO:0000256" key="6">
    <source>
        <dbReference type="ARBA" id="ARBA00022989"/>
    </source>
</evidence>